<keyword evidence="4" id="KW-1185">Reference proteome</keyword>
<reference evidence="3" key="4">
    <citation type="submission" date="2025-08" db="UniProtKB">
        <authorList>
            <consortium name="Ensembl"/>
        </authorList>
    </citation>
    <scope>IDENTIFICATION</scope>
</reference>
<proteinExistence type="inferred from homology"/>
<dbReference type="InterPro" id="IPR042532">
    <property type="entry name" value="EXOC3/Sec6_C"/>
</dbReference>
<dbReference type="Proteomes" id="UP000314986">
    <property type="component" value="Unassembled WGS sequence"/>
</dbReference>
<organism evidence="3 4">
    <name type="scientific">Callorhinchus milii</name>
    <name type="common">Ghost shark</name>
    <dbReference type="NCBI Taxonomy" id="7868"/>
    <lineage>
        <taxon>Eukaryota</taxon>
        <taxon>Metazoa</taxon>
        <taxon>Chordata</taxon>
        <taxon>Craniata</taxon>
        <taxon>Vertebrata</taxon>
        <taxon>Chondrichthyes</taxon>
        <taxon>Holocephali</taxon>
        <taxon>Chimaeriformes</taxon>
        <taxon>Callorhinchidae</taxon>
        <taxon>Callorhinchus</taxon>
    </lineage>
</organism>
<accession>A0A4W3J816</accession>
<protein>
    <submittedName>
        <fullName evidence="3">Exocyst complex component 3-like</fullName>
    </submittedName>
</protein>
<dbReference type="GeneID" id="103175320"/>
<dbReference type="OrthoDB" id="190098at2759"/>
<dbReference type="InterPro" id="IPR010326">
    <property type="entry name" value="EXOC3/Sec6"/>
</dbReference>
<name>A0A4W3J816_CALMI</name>
<dbReference type="AlphaFoldDB" id="A0A4W3J816"/>
<evidence type="ECO:0000256" key="2">
    <source>
        <dbReference type="SAM" id="MobiDB-lite"/>
    </source>
</evidence>
<feature type="compositionally biased region" description="Polar residues" evidence="2">
    <location>
        <begin position="38"/>
        <end position="48"/>
    </location>
</feature>
<evidence type="ECO:0000313" key="3">
    <source>
        <dbReference type="Ensembl" id="ENSCMIP00000034278.1"/>
    </source>
</evidence>
<dbReference type="InParanoid" id="A0A4W3J816"/>
<dbReference type="GeneTree" id="ENSGT01030000234613"/>
<gene>
    <name evidence="3" type="primary">LOC103175320</name>
</gene>
<dbReference type="Gene3D" id="1.10.357.70">
    <property type="entry name" value="Exocyst complex component Sec6, C-terminal domain"/>
    <property type="match status" value="1"/>
</dbReference>
<evidence type="ECO:0000256" key="1">
    <source>
        <dbReference type="ARBA" id="ARBA00009447"/>
    </source>
</evidence>
<feature type="region of interest" description="Disordered" evidence="2">
    <location>
        <begin position="100"/>
        <end position="119"/>
    </location>
</feature>
<comment type="similarity">
    <text evidence="1">Belongs to the SEC6 family.</text>
</comment>
<dbReference type="GO" id="GO:0000145">
    <property type="term" value="C:exocyst"/>
    <property type="evidence" value="ECO:0007669"/>
    <property type="project" value="InterPro"/>
</dbReference>
<dbReference type="Ensembl" id="ENSCMIT00000034794.1">
    <property type="protein sequence ID" value="ENSCMIP00000034278.1"/>
    <property type="gene ID" value="ENSCMIG00000014547.1"/>
</dbReference>
<dbReference type="GO" id="GO:0006887">
    <property type="term" value="P:exocytosis"/>
    <property type="evidence" value="ECO:0007669"/>
    <property type="project" value="InterPro"/>
</dbReference>
<feature type="compositionally biased region" description="Polar residues" evidence="2">
    <location>
        <begin position="107"/>
        <end position="119"/>
    </location>
</feature>
<reference evidence="3" key="5">
    <citation type="submission" date="2025-09" db="UniProtKB">
        <authorList>
            <consortium name="Ensembl"/>
        </authorList>
    </citation>
    <scope>IDENTIFICATION</scope>
</reference>
<evidence type="ECO:0000313" key="4">
    <source>
        <dbReference type="Proteomes" id="UP000314986"/>
    </source>
</evidence>
<dbReference type="PANTHER" id="PTHR21292">
    <property type="entry name" value="EXOCYST COMPLEX COMPONENT SEC6-RELATED"/>
    <property type="match status" value="1"/>
</dbReference>
<reference evidence="4" key="3">
    <citation type="journal article" date="2014" name="Nature">
        <title>Elephant shark genome provides unique insights into gnathostome evolution.</title>
        <authorList>
            <consortium name="International Elephant Shark Genome Sequencing Consortium"/>
            <person name="Venkatesh B."/>
            <person name="Lee A.P."/>
            <person name="Ravi V."/>
            <person name="Maurya A.K."/>
            <person name="Lian M.M."/>
            <person name="Swann J.B."/>
            <person name="Ohta Y."/>
            <person name="Flajnik M.F."/>
            <person name="Sutoh Y."/>
            <person name="Kasahara M."/>
            <person name="Hoon S."/>
            <person name="Gangu V."/>
            <person name="Roy S.W."/>
            <person name="Irimia M."/>
            <person name="Korzh V."/>
            <person name="Kondrychyn I."/>
            <person name="Lim Z.W."/>
            <person name="Tay B.H."/>
            <person name="Tohari S."/>
            <person name="Kong K.W."/>
            <person name="Ho S."/>
            <person name="Lorente-Galdos B."/>
            <person name="Quilez J."/>
            <person name="Marques-Bonet T."/>
            <person name="Raney B.J."/>
            <person name="Ingham P.W."/>
            <person name="Tay A."/>
            <person name="Hillier L.W."/>
            <person name="Minx P."/>
            <person name="Boehm T."/>
            <person name="Wilson R.K."/>
            <person name="Brenner S."/>
            <person name="Warren W.C."/>
        </authorList>
    </citation>
    <scope>NUCLEOTIDE SEQUENCE [LARGE SCALE GENOMIC DNA]</scope>
</reference>
<dbReference type="GO" id="GO:0051601">
    <property type="term" value="P:exocyst localization"/>
    <property type="evidence" value="ECO:0007669"/>
    <property type="project" value="TreeGrafter"/>
</dbReference>
<reference evidence="4" key="1">
    <citation type="journal article" date="2006" name="Science">
        <title>Ancient noncoding elements conserved in the human genome.</title>
        <authorList>
            <person name="Venkatesh B."/>
            <person name="Kirkness E.F."/>
            <person name="Loh Y.H."/>
            <person name="Halpern A.L."/>
            <person name="Lee A.P."/>
            <person name="Johnson J."/>
            <person name="Dandona N."/>
            <person name="Viswanathan L.D."/>
            <person name="Tay A."/>
            <person name="Venter J.C."/>
            <person name="Strausberg R.L."/>
            <person name="Brenner S."/>
        </authorList>
    </citation>
    <scope>NUCLEOTIDE SEQUENCE [LARGE SCALE GENOMIC DNA]</scope>
</reference>
<sequence length="710" mass="81971">MSDEHTTGDRDAADGSQAPCKTGDTQTGLTKRKHSFLKKNNQSPQETSGAVLKPCNENPKVETSMIRNFGSRLSKRFSFKEKIPIKSPTNKQNVNEFKALEEDQCDTNDPQVTDSTTEKSPLSVMEINELITSKKLLEAQENINKLEEELLNETPPEYHETHCHEFTKRVRDLGHLCDALAKQMKSIVFDSLTATEENGHCLSSALKVIELEEIADRKWLERTKQAEDQSFRRPRKLRDMWQNTIMESVRKTINDVPLAKKEENKSWIALHLAHLQMTLLKDLKIIKNFVQKSYSEEDKICNRYVKCYHEKISSHLQELAQGDLELNDLNSFLKWVIHTYQSEDVMGHPDLSPEVNVQELSPLVDEETVKDVKDRYLKALQLTVKELLIRTLEGEEKAWSEDEEAEELMGYYHSDITHHISKMIHEYVKESGNISKELENNTLLICLDELINLVQSYQQKLQAFTKEVRANTLSVVISSINSCMELREHVENLRQGHTVQDDKTEKALDNAVQDFNTFLLKQVLIQVKPYFKKLMTKRWLSNGEDFESIIRITEDYCQKFKKIKPTNCQVLADDIHYQFVKLYITQIMKQCIRCKQSSKREAAATKIKDELGTINTIFEELGSTASWLLTATKHLAGFIGDSKSELEGHLNKLYEEYRDISEEHVSALLYFRGISRGRRKNRLINQLKNNKSDEPATKPLFRDISVPVTD</sequence>
<dbReference type="PANTHER" id="PTHR21292:SF14">
    <property type="entry name" value="EXOCYST COMPLEX COMPONENT 3-LIKE PROTEIN 4"/>
    <property type="match status" value="1"/>
</dbReference>
<dbReference type="OMA" id="YMDYPDI"/>
<feature type="region of interest" description="Disordered" evidence="2">
    <location>
        <begin position="1"/>
        <end position="63"/>
    </location>
</feature>
<dbReference type="Pfam" id="PF06046">
    <property type="entry name" value="Sec6"/>
    <property type="match status" value="1"/>
</dbReference>
<reference evidence="4" key="2">
    <citation type="journal article" date="2007" name="PLoS Biol.">
        <title>Survey sequencing and comparative analysis of the elephant shark (Callorhinchus milii) genome.</title>
        <authorList>
            <person name="Venkatesh B."/>
            <person name="Kirkness E.F."/>
            <person name="Loh Y.H."/>
            <person name="Halpern A.L."/>
            <person name="Lee A.P."/>
            <person name="Johnson J."/>
            <person name="Dandona N."/>
            <person name="Viswanathan L.D."/>
            <person name="Tay A."/>
            <person name="Venter J.C."/>
            <person name="Strausberg R.L."/>
            <person name="Brenner S."/>
        </authorList>
    </citation>
    <scope>NUCLEOTIDE SEQUENCE [LARGE SCALE GENOMIC DNA]</scope>
</reference>
<dbReference type="GO" id="GO:0000149">
    <property type="term" value="F:SNARE binding"/>
    <property type="evidence" value="ECO:0007669"/>
    <property type="project" value="TreeGrafter"/>
</dbReference>
<feature type="compositionally biased region" description="Basic and acidic residues" evidence="2">
    <location>
        <begin position="1"/>
        <end position="13"/>
    </location>
</feature>
<dbReference type="STRING" id="7868.ENSCMIP00000034278"/>